<comment type="subunit">
    <text evidence="2">Consists of a catalytic RNA component and at least 4-5 protein subunits.</text>
</comment>
<dbReference type="PANTHER" id="PTHR15441:SF2">
    <property type="entry name" value="RIBONUCLEASE P_MRP PROTEIN SUBUNIT POP5"/>
    <property type="match status" value="1"/>
</dbReference>
<evidence type="ECO:0000256" key="1">
    <source>
        <dbReference type="ARBA" id="ARBA00022694"/>
    </source>
</evidence>
<dbReference type="SUPFAM" id="SSF160350">
    <property type="entry name" value="Rnp2-like"/>
    <property type="match status" value="1"/>
</dbReference>
<reference evidence="3" key="1">
    <citation type="submission" date="2019-03" db="EMBL/GenBank/DDBJ databases">
        <title>Lake Tanganyika Metagenome-Assembled Genomes (MAGs).</title>
        <authorList>
            <person name="Tran P."/>
        </authorList>
    </citation>
    <scope>NUCLEOTIDE SEQUENCE</scope>
    <source>
        <strain evidence="3">M_DeepCast_50m_m2_156</strain>
    </source>
</reference>
<gene>
    <name evidence="2" type="primary">rnp2</name>
    <name evidence="3" type="ORF">FJY86_03560</name>
</gene>
<dbReference type="Gene3D" id="3.30.70.3250">
    <property type="entry name" value="Ribonuclease P, Pop5 subunit"/>
    <property type="match status" value="1"/>
</dbReference>
<dbReference type="GO" id="GO:0005737">
    <property type="term" value="C:cytoplasm"/>
    <property type="evidence" value="ECO:0007669"/>
    <property type="project" value="UniProtKB-SubCell"/>
</dbReference>
<comment type="function">
    <text evidence="2">Part of ribonuclease P, a protein complex that generates mature tRNA molecules by cleaving their 5'-ends.</text>
</comment>
<dbReference type="GO" id="GO:0030677">
    <property type="term" value="C:ribonuclease P complex"/>
    <property type="evidence" value="ECO:0007669"/>
    <property type="project" value="UniProtKB-UniRule"/>
</dbReference>
<comment type="caution">
    <text evidence="3">The sequence shown here is derived from an EMBL/GenBank/DDBJ whole genome shotgun (WGS) entry which is preliminary data.</text>
</comment>
<dbReference type="EC" id="3.1.26.5" evidence="2"/>
<keyword evidence="2" id="KW-0378">Hydrolase</keyword>
<accession>A0A8T4C7U4</accession>
<organism evidence="3 4">
    <name type="scientific">Candidatus Iainarchaeum sp</name>
    <dbReference type="NCBI Taxonomy" id="3101447"/>
    <lineage>
        <taxon>Archaea</taxon>
        <taxon>Candidatus Iainarchaeota</taxon>
        <taxon>Candidatus Iainarchaeia</taxon>
        <taxon>Candidatus Iainarchaeales</taxon>
        <taxon>Candidatus Iainarchaeaceae</taxon>
        <taxon>Candidatus Iainarchaeum</taxon>
    </lineage>
</organism>
<dbReference type="PIRSF" id="PIRSF023803">
    <property type="entry name" value="Ribonuclease_P_prd"/>
    <property type="match status" value="1"/>
</dbReference>
<evidence type="ECO:0000313" key="3">
    <source>
        <dbReference type="EMBL" id="MBM3282387.1"/>
    </source>
</evidence>
<dbReference type="HAMAP" id="MF_00755">
    <property type="entry name" value="RNase_P_2"/>
    <property type="match status" value="1"/>
</dbReference>
<comment type="subcellular location">
    <subcellularLocation>
        <location evidence="2">Cytoplasm</location>
    </subcellularLocation>
</comment>
<dbReference type="GO" id="GO:0033204">
    <property type="term" value="F:ribonuclease P RNA binding"/>
    <property type="evidence" value="ECO:0007669"/>
    <property type="project" value="InterPro"/>
</dbReference>
<keyword evidence="1 2" id="KW-0819">tRNA processing</keyword>
<dbReference type="EMBL" id="VGJJ01000028">
    <property type="protein sequence ID" value="MBM3282387.1"/>
    <property type="molecule type" value="Genomic_DNA"/>
</dbReference>
<sequence length="119" mass="13378">MVEKKTVSTIPLSMRGKKRYILFTLNVENSNLISKDDFSRALKHHLLHCFGVLGLPLHRVKLVIFDTKQGKGILRCAHTSKDSVITALSLMNALNGKPIRLRSMKTSGTLKSLRPGFYE</sequence>
<name>A0A8T4C7U4_9ARCH</name>
<dbReference type="InterPro" id="IPR002759">
    <property type="entry name" value="Pop5/Rpp14/Rnp2-like"/>
</dbReference>
<dbReference type="InterPro" id="IPR038085">
    <property type="entry name" value="Rnp2-like_sf"/>
</dbReference>
<proteinExistence type="inferred from homology"/>
<dbReference type="GO" id="GO:0004526">
    <property type="term" value="F:ribonuclease P activity"/>
    <property type="evidence" value="ECO:0007669"/>
    <property type="project" value="UniProtKB-UniRule"/>
</dbReference>
<comment type="catalytic activity">
    <reaction evidence="2">
        <text>Endonucleolytic cleavage of RNA, removing 5'-extranucleotides from tRNA precursor.</text>
        <dbReference type="EC" id="3.1.26.5"/>
    </reaction>
</comment>
<dbReference type="GO" id="GO:0001682">
    <property type="term" value="P:tRNA 5'-leader removal"/>
    <property type="evidence" value="ECO:0007669"/>
    <property type="project" value="UniProtKB-UniRule"/>
</dbReference>
<keyword evidence="2" id="KW-0255">Endonuclease</keyword>
<dbReference type="InterPro" id="IPR016819">
    <property type="entry name" value="RNase_P/MRP_POP5"/>
</dbReference>
<dbReference type="Pfam" id="PF01900">
    <property type="entry name" value="RNase_P_Rpp14"/>
    <property type="match status" value="1"/>
</dbReference>
<comment type="similarity">
    <text evidence="2">Belongs to the eukaryotic/archaeal RNase P protein component 2 family.</text>
</comment>
<keyword evidence="2" id="KW-0540">Nuclease</keyword>
<dbReference type="AlphaFoldDB" id="A0A8T4C7U4"/>
<evidence type="ECO:0000313" key="4">
    <source>
        <dbReference type="Proteomes" id="UP000774699"/>
    </source>
</evidence>
<dbReference type="PANTHER" id="PTHR15441">
    <property type="entry name" value="RIBONUCLEASE P PROTEIN SUBUNIT P14"/>
    <property type="match status" value="1"/>
</dbReference>
<dbReference type="Proteomes" id="UP000774699">
    <property type="component" value="Unassembled WGS sequence"/>
</dbReference>
<keyword evidence="2" id="KW-0963">Cytoplasm</keyword>
<protein>
    <recommendedName>
        <fullName evidence="2">Ribonuclease P protein component 2</fullName>
        <shortName evidence="2">RNase P component 2</shortName>
        <ecNumber evidence="2">3.1.26.5</ecNumber>
    </recommendedName>
    <alternativeName>
        <fullName evidence="2">Pop5</fullName>
    </alternativeName>
</protein>
<evidence type="ECO:0000256" key="2">
    <source>
        <dbReference type="HAMAP-Rule" id="MF_00755"/>
    </source>
</evidence>